<dbReference type="PANTHER" id="PTHR21071:SF4">
    <property type="entry name" value="UDP-N-ACETYLENOLPYRUVOYLGLUCOSAMINE REDUCTASE"/>
    <property type="match status" value="1"/>
</dbReference>
<feature type="active site" evidence="19">
    <location>
        <position position="178"/>
    </location>
</feature>
<keyword evidence="10 19" id="KW-0274">FAD</keyword>
<dbReference type="GO" id="GO:0008360">
    <property type="term" value="P:regulation of cell shape"/>
    <property type="evidence" value="ECO:0007669"/>
    <property type="project" value="UniProtKB-KW"/>
</dbReference>
<dbReference type="EMBL" id="CP002083">
    <property type="protein sequence ID" value="ADJ22070.1"/>
    <property type="molecule type" value="Genomic_DNA"/>
</dbReference>
<dbReference type="Gene3D" id="3.30.43.10">
    <property type="entry name" value="Uridine Diphospho-n-acetylenolpyruvylglucosamine Reductase, domain 2"/>
    <property type="match status" value="1"/>
</dbReference>
<keyword evidence="22" id="KW-1185">Reference proteome</keyword>
<gene>
    <name evidence="19" type="primary">murB</name>
    <name evidence="21" type="ordered locus">Hden_0245</name>
</gene>
<dbReference type="InterPro" id="IPR016167">
    <property type="entry name" value="FAD-bd_PCMH_sub1"/>
</dbReference>
<dbReference type="PROSITE" id="PS51387">
    <property type="entry name" value="FAD_PCMH"/>
    <property type="match status" value="1"/>
</dbReference>
<keyword evidence="16 19" id="KW-0961">Cell wall biogenesis/degradation</keyword>
<evidence type="ECO:0000256" key="17">
    <source>
        <dbReference type="ARBA" id="ARBA00031026"/>
    </source>
</evidence>
<evidence type="ECO:0000256" key="8">
    <source>
        <dbReference type="ARBA" id="ARBA00022618"/>
    </source>
</evidence>
<dbReference type="Pfam" id="PF01565">
    <property type="entry name" value="FAD_binding_4"/>
    <property type="match status" value="1"/>
</dbReference>
<comment type="function">
    <text evidence="2 19">Cell wall formation.</text>
</comment>
<dbReference type="InterPro" id="IPR011601">
    <property type="entry name" value="MurB_C"/>
</dbReference>
<evidence type="ECO:0000256" key="9">
    <source>
        <dbReference type="ARBA" id="ARBA00022630"/>
    </source>
</evidence>
<dbReference type="NCBIfam" id="TIGR00179">
    <property type="entry name" value="murB"/>
    <property type="match status" value="1"/>
</dbReference>
<keyword evidence="15 19" id="KW-0131">Cell cycle</keyword>
<evidence type="ECO:0000256" key="15">
    <source>
        <dbReference type="ARBA" id="ARBA00023306"/>
    </source>
</evidence>
<accession>D8JQR8</accession>
<dbReference type="GO" id="GO:0009252">
    <property type="term" value="P:peptidoglycan biosynthetic process"/>
    <property type="evidence" value="ECO:0007669"/>
    <property type="project" value="UniProtKB-UniRule"/>
</dbReference>
<evidence type="ECO:0000256" key="10">
    <source>
        <dbReference type="ARBA" id="ARBA00022827"/>
    </source>
</evidence>
<dbReference type="GO" id="GO:0005829">
    <property type="term" value="C:cytosol"/>
    <property type="evidence" value="ECO:0007669"/>
    <property type="project" value="TreeGrafter"/>
</dbReference>
<dbReference type="InterPro" id="IPR016166">
    <property type="entry name" value="FAD-bd_PCMH"/>
</dbReference>
<feature type="active site" description="Proton donor" evidence="19">
    <location>
        <position position="227"/>
    </location>
</feature>
<dbReference type="NCBIfam" id="NF010480">
    <property type="entry name" value="PRK13905.1"/>
    <property type="match status" value="1"/>
</dbReference>
<evidence type="ECO:0000259" key="20">
    <source>
        <dbReference type="PROSITE" id="PS51387"/>
    </source>
</evidence>
<evidence type="ECO:0000313" key="22">
    <source>
        <dbReference type="Proteomes" id="UP000002033"/>
    </source>
</evidence>
<dbReference type="Gene3D" id="3.30.465.10">
    <property type="match status" value="1"/>
</dbReference>
<dbReference type="EC" id="1.3.1.98" evidence="5 19"/>
<evidence type="ECO:0000256" key="1">
    <source>
        <dbReference type="ARBA" id="ARBA00001974"/>
    </source>
</evidence>
<evidence type="ECO:0000256" key="16">
    <source>
        <dbReference type="ARBA" id="ARBA00023316"/>
    </source>
</evidence>
<protein>
    <recommendedName>
        <fullName evidence="6 19">UDP-N-acetylenolpyruvoylglucosamine reductase</fullName>
        <ecNumber evidence="5 19">1.3.1.98</ecNumber>
    </recommendedName>
    <alternativeName>
        <fullName evidence="17 19">UDP-N-acetylmuramate dehydrogenase</fullName>
    </alternativeName>
</protein>
<dbReference type="Pfam" id="PF02873">
    <property type="entry name" value="MurB_C"/>
    <property type="match status" value="1"/>
</dbReference>
<evidence type="ECO:0000313" key="21">
    <source>
        <dbReference type="EMBL" id="ADJ22070.1"/>
    </source>
</evidence>
<dbReference type="SUPFAM" id="SSF56194">
    <property type="entry name" value="Uridine diphospho-N-Acetylenolpyruvylglucosamine reductase, MurB, C-terminal domain"/>
    <property type="match status" value="1"/>
</dbReference>
<dbReference type="eggNOG" id="COG0812">
    <property type="taxonomic scope" value="Bacteria"/>
</dbReference>
<proteinExistence type="inferred from homology"/>
<dbReference type="GO" id="GO:0071949">
    <property type="term" value="F:FAD binding"/>
    <property type="evidence" value="ECO:0007669"/>
    <property type="project" value="InterPro"/>
</dbReference>
<sequence>MFDDITSELRALMPELRGRLIANASLADITWFRVGGPAQVLFTPADEADLAYFLKRKPRDLPVFVMGLGSNLLVRDGGVAGVVIRLGRGFGEIKIEEGGRLRAGTAVPDVKVARAAAEAGISGLAFYRGIPGSIGGALRMNAGAHGRETKDCLIGARAVDPEGNVHVLSLADMGFTYRHSAIPETWIFTEATYQGAPGDPAEILKEMDAVAEYREQNQPIKERTGGSTFKNPPGHSAWKLVDDAGCRGLRVGGAKVSEMHCNFLINDRQASGEDVERLGETVRARVKAKSGVTLNWEIIRLGSPRPGAAVGEALAILDNTVDQAQS</sequence>
<evidence type="ECO:0000256" key="18">
    <source>
        <dbReference type="ARBA" id="ARBA00048914"/>
    </source>
</evidence>
<comment type="subcellular location">
    <subcellularLocation>
        <location evidence="3 19">Cytoplasm</location>
    </subcellularLocation>
</comment>
<evidence type="ECO:0000256" key="13">
    <source>
        <dbReference type="ARBA" id="ARBA00022984"/>
    </source>
</evidence>
<dbReference type="KEGG" id="hdn:Hden_0245"/>
<dbReference type="GO" id="GO:0051301">
    <property type="term" value="P:cell division"/>
    <property type="evidence" value="ECO:0007669"/>
    <property type="project" value="UniProtKB-KW"/>
</dbReference>
<comment type="pathway">
    <text evidence="4 19">Cell wall biogenesis; peptidoglycan biosynthesis.</text>
</comment>
<evidence type="ECO:0000256" key="4">
    <source>
        <dbReference type="ARBA" id="ARBA00004752"/>
    </source>
</evidence>
<dbReference type="InterPro" id="IPR006094">
    <property type="entry name" value="Oxid_FAD_bind_N"/>
</dbReference>
<dbReference type="SUPFAM" id="SSF56176">
    <property type="entry name" value="FAD-binding/transporter-associated domain-like"/>
    <property type="match status" value="1"/>
</dbReference>
<feature type="domain" description="FAD-binding PCMH-type" evidence="20">
    <location>
        <begin position="33"/>
        <end position="198"/>
    </location>
</feature>
<dbReference type="UniPathway" id="UPA00219"/>
<evidence type="ECO:0000256" key="2">
    <source>
        <dbReference type="ARBA" id="ARBA00003921"/>
    </source>
</evidence>
<keyword evidence="13 19" id="KW-0573">Peptidoglycan synthesis</keyword>
<feature type="active site" evidence="19">
    <location>
        <position position="297"/>
    </location>
</feature>
<dbReference type="STRING" id="582899.Hden_0245"/>
<dbReference type="GO" id="GO:0008762">
    <property type="term" value="F:UDP-N-acetylmuramate dehydrogenase activity"/>
    <property type="evidence" value="ECO:0007669"/>
    <property type="project" value="UniProtKB-UniRule"/>
</dbReference>
<dbReference type="HOGENOM" id="CLU_035304_1_0_5"/>
<dbReference type="Proteomes" id="UP000002033">
    <property type="component" value="Chromosome"/>
</dbReference>
<keyword evidence="14 19" id="KW-0560">Oxidoreductase</keyword>
<keyword evidence="8 19" id="KW-0132">Cell division</keyword>
<evidence type="ECO:0000256" key="5">
    <source>
        <dbReference type="ARBA" id="ARBA00012518"/>
    </source>
</evidence>
<evidence type="ECO:0000256" key="19">
    <source>
        <dbReference type="HAMAP-Rule" id="MF_00037"/>
    </source>
</evidence>
<evidence type="ECO:0000256" key="12">
    <source>
        <dbReference type="ARBA" id="ARBA00022960"/>
    </source>
</evidence>
<evidence type="ECO:0000256" key="6">
    <source>
        <dbReference type="ARBA" id="ARBA00015188"/>
    </source>
</evidence>
<dbReference type="PANTHER" id="PTHR21071">
    <property type="entry name" value="UDP-N-ACETYLENOLPYRUVOYLGLUCOSAMINE REDUCTASE"/>
    <property type="match status" value="1"/>
</dbReference>
<evidence type="ECO:0000256" key="3">
    <source>
        <dbReference type="ARBA" id="ARBA00004496"/>
    </source>
</evidence>
<dbReference type="OrthoDB" id="9804753at2"/>
<evidence type="ECO:0000256" key="7">
    <source>
        <dbReference type="ARBA" id="ARBA00022490"/>
    </source>
</evidence>
<organism evidence="21 22">
    <name type="scientific">Hyphomicrobium denitrificans (strain ATCC 51888 / DSM 1869 / NCIMB 11706 / TK 0415)</name>
    <dbReference type="NCBI Taxonomy" id="582899"/>
    <lineage>
        <taxon>Bacteria</taxon>
        <taxon>Pseudomonadati</taxon>
        <taxon>Pseudomonadota</taxon>
        <taxon>Alphaproteobacteria</taxon>
        <taxon>Hyphomicrobiales</taxon>
        <taxon>Hyphomicrobiaceae</taxon>
        <taxon>Hyphomicrobium</taxon>
    </lineage>
</organism>
<comment type="similarity">
    <text evidence="19">Belongs to the MurB family.</text>
</comment>
<dbReference type="Gene3D" id="3.90.78.10">
    <property type="entry name" value="UDP-N-acetylenolpyruvoylglucosamine reductase, C-terminal domain"/>
    <property type="match status" value="1"/>
</dbReference>
<keyword evidence="7 19" id="KW-0963">Cytoplasm</keyword>
<dbReference type="HAMAP" id="MF_00037">
    <property type="entry name" value="MurB"/>
    <property type="match status" value="1"/>
</dbReference>
<dbReference type="InterPro" id="IPR003170">
    <property type="entry name" value="MurB"/>
</dbReference>
<comment type="cofactor">
    <cofactor evidence="1 19">
        <name>FAD</name>
        <dbReference type="ChEBI" id="CHEBI:57692"/>
    </cofactor>
</comment>
<keyword evidence="11 19" id="KW-0521">NADP</keyword>
<dbReference type="GO" id="GO:0071555">
    <property type="term" value="P:cell wall organization"/>
    <property type="evidence" value="ECO:0007669"/>
    <property type="project" value="UniProtKB-KW"/>
</dbReference>
<dbReference type="AlphaFoldDB" id="D8JQR8"/>
<comment type="catalytic activity">
    <reaction evidence="18 19">
        <text>UDP-N-acetyl-alpha-D-muramate + NADP(+) = UDP-N-acetyl-3-O-(1-carboxyvinyl)-alpha-D-glucosamine + NADPH + H(+)</text>
        <dbReference type="Rhea" id="RHEA:12248"/>
        <dbReference type="ChEBI" id="CHEBI:15378"/>
        <dbReference type="ChEBI" id="CHEBI:57783"/>
        <dbReference type="ChEBI" id="CHEBI:58349"/>
        <dbReference type="ChEBI" id="CHEBI:68483"/>
        <dbReference type="ChEBI" id="CHEBI:70757"/>
        <dbReference type="EC" id="1.3.1.98"/>
    </reaction>
</comment>
<keyword evidence="12 19" id="KW-0133">Cell shape</keyword>
<dbReference type="RefSeq" id="WP_013214289.1">
    <property type="nucleotide sequence ID" value="NC_014313.1"/>
</dbReference>
<reference evidence="22" key="1">
    <citation type="journal article" date="2011" name="J. Bacteriol.">
        <title>Genome sequences of eight morphologically diverse alphaproteobacteria.</title>
        <authorList>
            <consortium name="US DOE Joint Genome Institute"/>
            <person name="Brown P.J."/>
            <person name="Kysela D.T."/>
            <person name="Buechlein A."/>
            <person name="Hemmerich C."/>
            <person name="Brun Y.V."/>
        </authorList>
    </citation>
    <scope>NUCLEOTIDE SEQUENCE [LARGE SCALE GENOMIC DNA]</scope>
    <source>
        <strain evidence="22">ATCC 51888 / DSM 1869 / NCIB 11706 / TK 0415</strain>
    </source>
</reference>
<dbReference type="InterPro" id="IPR016169">
    <property type="entry name" value="FAD-bd_PCMH_sub2"/>
</dbReference>
<name>D8JQR8_HYPDA</name>
<evidence type="ECO:0000256" key="11">
    <source>
        <dbReference type="ARBA" id="ARBA00022857"/>
    </source>
</evidence>
<dbReference type="InterPro" id="IPR036318">
    <property type="entry name" value="FAD-bd_PCMH-like_sf"/>
</dbReference>
<evidence type="ECO:0000256" key="14">
    <source>
        <dbReference type="ARBA" id="ARBA00023002"/>
    </source>
</evidence>
<dbReference type="InterPro" id="IPR036635">
    <property type="entry name" value="MurB_C_sf"/>
</dbReference>
<keyword evidence="9 19" id="KW-0285">Flavoprotein</keyword>